<gene>
    <name evidence="2" type="ORF">OIU74_026187</name>
</gene>
<reference evidence="2" key="1">
    <citation type="submission" date="2022-11" db="EMBL/GenBank/DDBJ databases">
        <authorList>
            <person name="Hyden B.L."/>
            <person name="Feng K."/>
            <person name="Yates T."/>
            <person name="Jawdy S."/>
            <person name="Smart L.B."/>
            <person name="Muchero W."/>
        </authorList>
    </citation>
    <scope>NUCLEOTIDE SEQUENCE</scope>
    <source>
        <tissue evidence="2">Shoot tip</tissue>
    </source>
</reference>
<feature type="compositionally biased region" description="Basic and acidic residues" evidence="1">
    <location>
        <begin position="91"/>
        <end position="108"/>
    </location>
</feature>
<evidence type="ECO:0000313" key="3">
    <source>
        <dbReference type="Proteomes" id="UP001151752"/>
    </source>
</evidence>
<evidence type="ECO:0000256" key="1">
    <source>
        <dbReference type="SAM" id="MobiDB-lite"/>
    </source>
</evidence>
<organism evidence="2 3">
    <name type="scientific">Salix koriyanagi</name>
    <dbReference type="NCBI Taxonomy" id="2511006"/>
    <lineage>
        <taxon>Eukaryota</taxon>
        <taxon>Viridiplantae</taxon>
        <taxon>Streptophyta</taxon>
        <taxon>Embryophyta</taxon>
        <taxon>Tracheophyta</taxon>
        <taxon>Spermatophyta</taxon>
        <taxon>Magnoliopsida</taxon>
        <taxon>eudicotyledons</taxon>
        <taxon>Gunneridae</taxon>
        <taxon>Pentapetalae</taxon>
        <taxon>rosids</taxon>
        <taxon>fabids</taxon>
        <taxon>Malpighiales</taxon>
        <taxon>Salicaceae</taxon>
        <taxon>Saliceae</taxon>
        <taxon>Salix</taxon>
    </lineage>
</organism>
<dbReference type="EMBL" id="JAPFFM010000007">
    <property type="protein sequence ID" value="KAJ6756886.1"/>
    <property type="molecule type" value="Genomic_DNA"/>
</dbReference>
<evidence type="ECO:0000313" key="2">
    <source>
        <dbReference type="EMBL" id="KAJ6756886.1"/>
    </source>
</evidence>
<protein>
    <submittedName>
        <fullName evidence="2">Uncharacterized protein</fullName>
    </submittedName>
</protein>
<reference evidence="2" key="2">
    <citation type="journal article" date="2023" name="Int. J. Mol. Sci.">
        <title>De Novo Assembly and Annotation of 11 Diverse Shrub Willow (Salix) Genomes Reveals Novel Gene Organization in Sex-Linked Regions.</title>
        <authorList>
            <person name="Hyden B."/>
            <person name="Feng K."/>
            <person name="Yates T.B."/>
            <person name="Jawdy S."/>
            <person name="Cereghino C."/>
            <person name="Smart L.B."/>
            <person name="Muchero W."/>
        </authorList>
    </citation>
    <scope>NUCLEOTIDE SEQUENCE</scope>
    <source>
        <tissue evidence="2">Shoot tip</tissue>
    </source>
</reference>
<dbReference type="Proteomes" id="UP001151752">
    <property type="component" value="Chromosome 13"/>
</dbReference>
<proteinExistence type="predicted"/>
<name>A0A9Q0VXM5_9ROSI</name>
<sequence length="120" mass="12280">MTGLGGGAGGVLPMGLPRVSGCCATGGKWGEWMARYVAPVSKTRFPAGEDPTIKDDARVRALGTGALGPGALGPRALGPWALRGALARPRPPLDELGRALGRRGERPRSAMAAPARVEQA</sequence>
<feature type="region of interest" description="Disordered" evidence="1">
    <location>
        <begin position="91"/>
        <end position="120"/>
    </location>
</feature>
<comment type="caution">
    <text evidence="2">The sequence shown here is derived from an EMBL/GenBank/DDBJ whole genome shotgun (WGS) entry which is preliminary data.</text>
</comment>
<keyword evidence="3" id="KW-1185">Reference proteome</keyword>
<accession>A0A9Q0VXM5</accession>
<dbReference type="AlphaFoldDB" id="A0A9Q0VXM5"/>